<keyword evidence="3" id="KW-1185">Reference proteome</keyword>
<dbReference type="InterPro" id="IPR057727">
    <property type="entry name" value="WCX_dom"/>
</dbReference>
<reference evidence="2 3" key="1">
    <citation type="submission" date="2020-03" db="EMBL/GenBank/DDBJ databases">
        <title>Leucobacter sp. nov., isolated from beetles.</title>
        <authorList>
            <person name="Hyun D.-W."/>
            <person name="Bae J.-W."/>
        </authorList>
    </citation>
    <scope>NUCLEOTIDE SEQUENCE [LARGE SCALE GENOMIC DNA]</scope>
    <source>
        <strain evidence="2 3">HDW9B</strain>
    </source>
</reference>
<dbReference type="GO" id="GO:0003677">
    <property type="term" value="F:DNA binding"/>
    <property type="evidence" value="ECO:0007669"/>
    <property type="project" value="InterPro"/>
</dbReference>
<accession>A0A6G8FJ40</accession>
<dbReference type="Gene3D" id="1.10.10.10">
    <property type="entry name" value="Winged helix-like DNA-binding domain superfamily/Winged helix DNA-binding domain"/>
    <property type="match status" value="1"/>
</dbReference>
<protein>
    <submittedName>
        <fullName evidence="2">WYL domain-containing protein</fullName>
    </submittedName>
</protein>
<dbReference type="PROSITE" id="PS52050">
    <property type="entry name" value="WYL"/>
    <property type="match status" value="1"/>
</dbReference>
<dbReference type="AlphaFoldDB" id="A0A6G8FJ40"/>
<dbReference type="PROSITE" id="PS51077">
    <property type="entry name" value="HTH_ICLR"/>
    <property type="match status" value="1"/>
</dbReference>
<proteinExistence type="predicted"/>
<dbReference type="Pfam" id="PF25583">
    <property type="entry name" value="WCX"/>
    <property type="match status" value="1"/>
</dbReference>
<evidence type="ECO:0000259" key="1">
    <source>
        <dbReference type="PROSITE" id="PS51077"/>
    </source>
</evidence>
<sequence length="328" mass="36420">MADYLERGIEVLGALQRSSEYLSAAELANRLGITTRSVRRIIADLKHIGFGIESVPGPHGGYRLGPGKRIALLLPSENEIVALLAGLQSAAAMGLQDPDIDHQDLTEKLLRVLPQKHRSAALDLSRYVESYRPPIPTTSARSLRELAKYCRLRMTLEITYTSDGVEEPAQLVEPHRIVQNEYLWYLLAWNQQSRCWRHYRVDRITSMRAASKRFVQRELPTLDAAGFTVNTIATAPYAYRVEAVFAASAEELAGSFPPDSVHIEAIDDHSCVVHTGAASYEIVAVYLLAPGVPFSIRYPAEMRQHMLDSARRLWAAAEGTAPASGKQK</sequence>
<name>A0A6G8FJ40_9MICO</name>
<dbReference type="GO" id="GO:0006355">
    <property type="term" value="P:regulation of DNA-templated transcription"/>
    <property type="evidence" value="ECO:0007669"/>
    <property type="project" value="InterPro"/>
</dbReference>
<dbReference type="PANTHER" id="PTHR34580">
    <property type="match status" value="1"/>
</dbReference>
<dbReference type="InterPro" id="IPR036388">
    <property type="entry name" value="WH-like_DNA-bd_sf"/>
</dbReference>
<dbReference type="RefSeq" id="WP_166323209.1">
    <property type="nucleotide sequence ID" value="NZ_CP049934.1"/>
</dbReference>
<dbReference type="KEGG" id="lins:G7067_07570"/>
<feature type="domain" description="HTH iclR-type" evidence="1">
    <location>
        <begin position="2"/>
        <end position="66"/>
    </location>
</feature>
<dbReference type="Proteomes" id="UP000501387">
    <property type="component" value="Chromosome"/>
</dbReference>
<dbReference type="Pfam" id="PF08279">
    <property type="entry name" value="HTH_11"/>
    <property type="match status" value="1"/>
</dbReference>
<dbReference type="InterPro" id="IPR026881">
    <property type="entry name" value="WYL_dom"/>
</dbReference>
<organism evidence="2 3">
    <name type="scientific">Leucobacter insecticola</name>
    <dbReference type="NCBI Taxonomy" id="2714934"/>
    <lineage>
        <taxon>Bacteria</taxon>
        <taxon>Bacillati</taxon>
        <taxon>Actinomycetota</taxon>
        <taxon>Actinomycetes</taxon>
        <taxon>Micrococcales</taxon>
        <taxon>Microbacteriaceae</taxon>
        <taxon>Leucobacter</taxon>
    </lineage>
</organism>
<dbReference type="PANTHER" id="PTHR34580:SF3">
    <property type="entry name" value="PROTEIN PAFB"/>
    <property type="match status" value="1"/>
</dbReference>
<dbReference type="InterPro" id="IPR051534">
    <property type="entry name" value="CBASS_pafABC_assoc_protein"/>
</dbReference>
<dbReference type="SUPFAM" id="SSF46785">
    <property type="entry name" value="Winged helix' DNA-binding domain"/>
    <property type="match status" value="1"/>
</dbReference>
<evidence type="ECO:0000313" key="3">
    <source>
        <dbReference type="Proteomes" id="UP000501387"/>
    </source>
</evidence>
<gene>
    <name evidence="2" type="ORF">G7067_07570</name>
</gene>
<dbReference type="InterPro" id="IPR005471">
    <property type="entry name" value="Tscrpt_reg_IclR_N"/>
</dbReference>
<dbReference type="EMBL" id="CP049934">
    <property type="protein sequence ID" value="QIM16313.1"/>
    <property type="molecule type" value="Genomic_DNA"/>
</dbReference>
<dbReference type="InterPro" id="IPR036390">
    <property type="entry name" value="WH_DNA-bd_sf"/>
</dbReference>
<dbReference type="Pfam" id="PF13280">
    <property type="entry name" value="WYL"/>
    <property type="match status" value="1"/>
</dbReference>
<evidence type="ECO:0000313" key="2">
    <source>
        <dbReference type="EMBL" id="QIM16313.1"/>
    </source>
</evidence>
<dbReference type="InterPro" id="IPR013196">
    <property type="entry name" value="HTH_11"/>
</dbReference>